<dbReference type="HOGENOM" id="CLU_790527_0_0_1"/>
<organism evidence="2 3">
    <name type="scientific">Daphnia pulex</name>
    <name type="common">Water flea</name>
    <dbReference type="NCBI Taxonomy" id="6669"/>
    <lineage>
        <taxon>Eukaryota</taxon>
        <taxon>Metazoa</taxon>
        <taxon>Ecdysozoa</taxon>
        <taxon>Arthropoda</taxon>
        <taxon>Crustacea</taxon>
        <taxon>Branchiopoda</taxon>
        <taxon>Diplostraca</taxon>
        <taxon>Cladocera</taxon>
        <taxon>Anomopoda</taxon>
        <taxon>Daphniidae</taxon>
        <taxon>Daphnia</taxon>
    </lineage>
</organism>
<evidence type="ECO:0000313" key="2">
    <source>
        <dbReference type="EMBL" id="EFX86303.1"/>
    </source>
</evidence>
<name>E9G2J0_DAPPU</name>
<dbReference type="PhylomeDB" id="E9G2J0"/>
<protein>
    <submittedName>
        <fullName evidence="2">Uncharacterized protein</fullName>
    </submittedName>
</protein>
<dbReference type="PANTHER" id="PTHR23263">
    <property type="entry name" value="SMALL PROLINE-RICH PROTEIN"/>
    <property type="match status" value="1"/>
</dbReference>
<gene>
    <name evidence="2" type="ORF">DAPPUDRAFT_313346</name>
</gene>
<dbReference type="AlphaFoldDB" id="E9G2J0"/>
<sequence>MRQRRGWVRKTHPRQRQPAEGRGQFAFPSCSKVTEIITPIPDNVNLQKGGASLHSFMLEGHGDHYLMGVVSLFGGSTTGVPMSSWYGGYQTATPPPYFPKATYATTSCCTEVYDCYTEAPADYSTKTVEYSTEAVKYYSAPIYTTTTEAAKYFAVPTYYTEVALSFYVEQKYYTDAPVHYTTTYATPQPPIYYTEAHKYCITTGILHSMYAAPTYYTEALHYYNTESLNYYTTTYAAPSYYTYVPKTEAAKYYAVQTYNPEAALSYYVEQKYYTDAPIYYTTTYATPSYNTAAAKYYTEESAC</sequence>
<dbReference type="KEGG" id="dpx:DAPPUDRAFT_313346"/>
<evidence type="ECO:0000256" key="1">
    <source>
        <dbReference type="SAM" id="MobiDB-lite"/>
    </source>
</evidence>
<dbReference type="EMBL" id="GL732530">
    <property type="protein sequence ID" value="EFX86303.1"/>
    <property type="molecule type" value="Genomic_DNA"/>
</dbReference>
<feature type="region of interest" description="Disordered" evidence="1">
    <location>
        <begin position="1"/>
        <end position="23"/>
    </location>
</feature>
<proteinExistence type="predicted"/>
<feature type="compositionally biased region" description="Basic residues" evidence="1">
    <location>
        <begin position="1"/>
        <end position="15"/>
    </location>
</feature>
<dbReference type="Proteomes" id="UP000000305">
    <property type="component" value="Unassembled WGS sequence"/>
</dbReference>
<dbReference type="InParanoid" id="E9G2J0"/>
<keyword evidence="3" id="KW-1185">Reference proteome</keyword>
<reference evidence="2 3" key="1">
    <citation type="journal article" date="2011" name="Science">
        <title>The ecoresponsive genome of Daphnia pulex.</title>
        <authorList>
            <person name="Colbourne J.K."/>
            <person name="Pfrender M.E."/>
            <person name="Gilbert D."/>
            <person name="Thomas W.K."/>
            <person name="Tucker A."/>
            <person name="Oakley T.H."/>
            <person name="Tokishita S."/>
            <person name="Aerts A."/>
            <person name="Arnold G.J."/>
            <person name="Basu M.K."/>
            <person name="Bauer D.J."/>
            <person name="Caceres C.E."/>
            <person name="Carmel L."/>
            <person name="Casola C."/>
            <person name="Choi J.H."/>
            <person name="Detter J.C."/>
            <person name="Dong Q."/>
            <person name="Dusheyko S."/>
            <person name="Eads B.D."/>
            <person name="Frohlich T."/>
            <person name="Geiler-Samerotte K.A."/>
            <person name="Gerlach D."/>
            <person name="Hatcher P."/>
            <person name="Jogdeo S."/>
            <person name="Krijgsveld J."/>
            <person name="Kriventseva E.V."/>
            <person name="Kultz D."/>
            <person name="Laforsch C."/>
            <person name="Lindquist E."/>
            <person name="Lopez J."/>
            <person name="Manak J.R."/>
            <person name="Muller J."/>
            <person name="Pangilinan J."/>
            <person name="Patwardhan R.P."/>
            <person name="Pitluck S."/>
            <person name="Pritham E.J."/>
            <person name="Rechtsteiner A."/>
            <person name="Rho M."/>
            <person name="Rogozin I.B."/>
            <person name="Sakarya O."/>
            <person name="Salamov A."/>
            <person name="Schaack S."/>
            <person name="Shapiro H."/>
            <person name="Shiga Y."/>
            <person name="Skalitzky C."/>
            <person name="Smith Z."/>
            <person name="Souvorov A."/>
            <person name="Sung W."/>
            <person name="Tang Z."/>
            <person name="Tsuchiya D."/>
            <person name="Tu H."/>
            <person name="Vos H."/>
            <person name="Wang M."/>
            <person name="Wolf Y.I."/>
            <person name="Yamagata H."/>
            <person name="Yamada T."/>
            <person name="Ye Y."/>
            <person name="Shaw J.R."/>
            <person name="Andrews J."/>
            <person name="Crease T.J."/>
            <person name="Tang H."/>
            <person name="Lucas S.M."/>
            <person name="Robertson H.M."/>
            <person name="Bork P."/>
            <person name="Koonin E.V."/>
            <person name="Zdobnov E.M."/>
            <person name="Grigoriev I.V."/>
            <person name="Lynch M."/>
            <person name="Boore J.L."/>
        </authorList>
    </citation>
    <scope>NUCLEOTIDE SEQUENCE [LARGE SCALE GENOMIC DNA]</scope>
</reference>
<dbReference type="PANTHER" id="PTHR23263:SF124">
    <property type="entry name" value="SMALL PROLINE-RICH PROTEIN 3"/>
    <property type="match status" value="1"/>
</dbReference>
<accession>E9G2J0</accession>
<evidence type="ECO:0000313" key="3">
    <source>
        <dbReference type="Proteomes" id="UP000000305"/>
    </source>
</evidence>